<feature type="transmembrane region" description="Helical" evidence="1">
    <location>
        <begin position="1131"/>
        <end position="1152"/>
    </location>
</feature>
<feature type="domain" description="VWFA" evidence="2">
    <location>
        <begin position="205"/>
        <end position="378"/>
    </location>
</feature>
<dbReference type="PANTHER" id="PTHR24020">
    <property type="entry name" value="COLLAGEN ALPHA"/>
    <property type="match status" value="1"/>
</dbReference>
<proteinExistence type="predicted"/>
<dbReference type="Proteomes" id="UP001163046">
    <property type="component" value="Unassembled WGS sequence"/>
</dbReference>
<evidence type="ECO:0000256" key="1">
    <source>
        <dbReference type="SAM" id="Phobius"/>
    </source>
</evidence>
<reference evidence="3" key="1">
    <citation type="submission" date="2023-01" db="EMBL/GenBank/DDBJ databases">
        <title>Genome assembly of the deep-sea coral Lophelia pertusa.</title>
        <authorList>
            <person name="Herrera S."/>
            <person name="Cordes E."/>
        </authorList>
    </citation>
    <scope>NUCLEOTIDE SEQUENCE</scope>
    <source>
        <strain evidence="3">USNM1676648</strain>
        <tissue evidence="3">Polyp</tissue>
    </source>
</reference>
<feature type="domain" description="VWFA" evidence="2">
    <location>
        <begin position="556"/>
        <end position="731"/>
    </location>
</feature>
<feature type="domain" description="VWFA" evidence="2">
    <location>
        <begin position="17"/>
        <end position="187"/>
    </location>
</feature>
<keyword evidence="1" id="KW-1133">Transmembrane helix</keyword>
<keyword evidence="4" id="KW-1185">Reference proteome</keyword>
<dbReference type="InterPro" id="IPR050525">
    <property type="entry name" value="ECM_Assembly_Org"/>
</dbReference>
<dbReference type="InterPro" id="IPR036465">
    <property type="entry name" value="vWFA_dom_sf"/>
</dbReference>
<feature type="domain" description="VWFA" evidence="2">
    <location>
        <begin position="940"/>
        <end position="1116"/>
    </location>
</feature>
<dbReference type="OrthoDB" id="10256829at2759"/>
<dbReference type="EMBL" id="MU826354">
    <property type="protein sequence ID" value="KAJ7380116.1"/>
    <property type="molecule type" value="Genomic_DNA"/>
</dbReference>
<dbReference type="Pfam" id="PF00092">
    <property type="entry name" value="VWA"/>
    <property type="match status" value="6"/>
</dbReference>
<comment type="caution">
    <text evidence="3">The sequence shown here is derived from an EMBL/GenBank/DDBJ whole genome shotgun (WGS) entry which is preliminary data.</text>
</comment>
<dbReference type="SMART" id="SM00327">
    <property type="entry name" value="VWA"/>
    <property type="match status" value="6"/>
</dbReference>
<sequence length="1159" mass="128108">MNNYPDDFSTPLSKDAAVVFLLDSSEDVDSNDFKRQREFVISLAKAFRIPENGVRASVITYGKDSRPSVQFKDSADFDRFLDATIKTSRMKGPRRIDKALLMAVRMFRDHKSPAPRAVILFTSGAQLTDLDKLDDAKKQLENLGVRIYVVPIGPSVVDSEVAGLVKNSSDVIQVPTFIDLQSEIHAVGRHVSLNQGDITPRFIADVVFLMDSSSGVGITNYGRQKDFVKAIAKALNLGDRATRASLVTYSDNVRLITRFNSHNTPRQFDSAVDRASYLRGRRRIDVALVYAAKLFTEARSGVPKVTVLITSGRRDSGNSLGIASRPLKDIGAKSFVVAIGTLPNIRDLRLVVSGYEDIFRVPSFLGLPRIEKSFPQHIISSYEAYRKEKSFVKAMAKHFNVSPGDQSRAAVITYGSAAFTVVTFGDTRFGDSVDRARSVSGERRIDRALLEAEQLLSSARRSVPKLVVLLTAGNQQSGSPSPEYAARLVQSGGGKPFVIMVGREADGNEFHKIVRKPTDVFRVPSFDGIEPYAAPLAKTIENNLKEGPKASDIIADVVFVIDSSSTVLREDYKKEKDFVKYLARYLNVSPDNSRAALITYGNMAAEVVGFDIKRSVSDFETAVDKAPFVSGGRRIDRSLDKTSQIMANARQSVTKIVVFLTAGKQVSGFGSKTPGEAAIPLREGGVYTYIVAISQEPDISELRPVVQEMSHIFRMASFDDLEPRWTTVGEIIVETSTVPTPITNIDADIIFIMDSSSDVTRDDYIREKTFIKDIARYLNVSPGRSRAAVITYGKYANLVFKYDGYGTLSAFDNVVDRASYVGGLRRMDLALEDAGLLLNEARPYKAKWVILLTAGPHPDNPNVKSLVDASQKVRDMSDKIYVVAIGDKPNARELVHVVEDPKDIFPVRLFQSLKPQTKLIANAVVKGYDDPHVIKTFRAAIVFLVDTSSFVGTLDFRNQKEFAKSMARSLNVGPEKSQAAIITYGSTSSQPRPSDIYDNLSAFERAVDGSRYIGGPRKLHNAVDKAVALLRTVRSNVQKIVVILTGGKQSFVQDVRVLKESFKTLRATGTNAFVVAIGSDHDREELLPAVDRSEDIFTVASFEKLVQQAWPTSKTIAERTGARQRFYCTRLYIVTFLVIATVQYHVVMKACFLQPIFTF</sequence>
<dbReference type="CDD" id="cd01450">
    <property type="entry name" value="vWFA_subfamily_ECM"/>
    <property type="match status" value="5"/>
</dbReference>
<accession>A0A9W9ZEA7</accession>
<protein>
    <submittedName>
        <fullName evidence="3">Biological adhesion</fullName>
    </submittedName>
</protein>
<evidence type="ECO:0000313" key="3">
    <source>
        <dbReference type="EMBL" id="KAJ7380116.1"/>
    </source>
</evidence>
<organism evidence="3 4">
    <name type="scientific">Desmophyllum pertusum</name>
    <dbReference type="NCBI Taxonomy" id="174260"/>
    <lineage>
        <taxon>Eukaryota</taxon>
        <taxon>Metazoa</taxon>
        <taxon>Cnidaria</taxon>
        <taxon>Anthozoa</taxon>
        <taxon>Hexacorallia</taxon>
        <taxon>Scleractinia</taxon>
        <taxon>Caryophylliina</taxon>
        <taxon>Caryophylliidae</taxon>
        <taxon>Desmophyllum</taxon>
    </lineage>
</organism>
<dbReference type="InterPro" id="IPR002035">
    <property type="entry name" value="VWF_A"/>
</dbReference>
<evidence type="ECO:0000313" key="4">
    <source>
        <dbReference type="Proteomes" id="UP001163046"/>
    </source>
</evidence>
<feature type="domain" description="VWFA" evidence="2">
    <location>
        <begin position="748"/>
        <end position="924"/>
    </location>
</feature>
<dbReference type="PRINTS" id="PR00453">
    <property type="entry name" value="VWFADOMAIN"/>
</dbReference>
<keyword evidence="1" id="KW-0812">Transmembrane</keyword>
<feature type="domain" description="VWFA" evidence="2">
    <location>
        <begin position="379"/>
        <end position="540"/>
    </location>
</feature>
<gene>
    <name evidence="3" type="primary">col6a6_3</name>
    <name evidence="3" type="ORF">OS493_010827</name>
</gene>
<dbReference type="AlphaFoldDB" id="A0A9W9ZEA7"/>
<dbReference type="PANTHER" id="PTHR24020:SF20">
    <property type="entry name" value="PH DOMAIN-CONTAINING PROTEIN"/>
    <property type="match status" value="1"/>
</dbReference>
<keyword evidence="1" id="KW-0472">Membrane</keyword>
<dbReference type="PROSITE" id="PS50234">
    <property type="entry name" value="VWFA"/>
    <property type="match status" value="6"/>
</dbReference>
<name>A0A9W9ZEA7_9CNID</name>
<dbReference type="Gene3D" id="3.40.50.410">
    <property type="entry name" value="von Willebrand factor, type A domain"/>
    <property type="match status" value="6"/>
</dbReference>
<evidence type="ECO:0000259" key="2">
    <source>
        <dbReference type="PROSITE" id="PS50234"/>
    </source>
</evidence>
<dbReference type="SUPFAM" id="SSF53300">
    <property type="entry name" value="vWA-like"/>
    <property type="match status" value="6"/>
</dbReference>